<proteinExistence type="predicted"/>
<evidence type="ECO:0000313" key="2">
    <source>
        <dbReference type="EMBL" id="CAB1449966.1"/>
    </source>
</evidence>
<gene>
    <name evidence="2" type="ORF">PLEPLA_LOCUS37652</name>
</gene>
<protein>
    <submittedName>
        <fullName evidence="2">Uncharacterized protein</fullName>
    </submittedName>
</protein>
<feature type="region of interest" description="Disordered" evidence="1">
    <location>
        <begin position="28"/>
        <end position="67"/>
    </location>
</feature>
<keyword evidence="3" id="KW-1185">Reference proteome</keyword>
<dbReference type="AlphaFoldDB" id="A0A9N7VKC1"/>
<reference evidence="2" key="1">
    <citation type="submission" date="2020-03" db="EMBL/GenBank/DDBJ databases">
        <authorList>
            <person name="Weist P."/>
        </authorList>
    </citation>
    <scope>NUCLEOTIDE SEQUENCE</scope>
</reference>
<feature type="compositionally biased region" description="Polar residues" evidence="1">
    <location>
        <begin position="50"/>
        <end position="59"/>
    </location>
</feature>
<feature type="region of interest" description="Disordered" evidence="1">
    <location>
        <begin position="114"/>
        <end position="141"/>
    </location>
</feature>
<dbReference type="Proteomes" id="UP001153269">
    <property type="component" value="Unassembled WGS sequence"/>
</dbReference>
<name>A0A9N7VKC1_PLEPL</name>
<dbReference type="EMBL" id="CADEAL010004035">
    <property type="protein sequence ID" value="CAB1449966.1"/>
    <property type="molecule type" value="Genomic_DNA"/>
</dbReference>
<organism evidence="2 3">
    <name type="scientific">Pleuronectes platessa</name>
    <name type="common">European plaice</name>
    <dbReference type="NCBI Taxonomy" id="8262"/>
    <lineage>
        <taxon>Eukaryota</taxon>
        <taxon>Metazoa</taxon>
        <taxon>Chordata</taxon>
        <taxon>Craniata</taxon>
        <taxon>Vertebrata</taxon>
        <taxon>Euteleostomi</taxon>
        <taxon>Actinopterygii</taxon>
        <taxon>Neopterygii</taxon>
        <taxon>Teleostei</taxon>
        <taxon>Neoteleostei</taxon>
        <taxon>Acanthomorphata</taxon>
        <taxon>Carangaria</taxon>
        <taxon>Pleuronectiformes</taxon>
        <taxon>Pleuronectoidei</taxon>
        <taxon>Pleuronectidae</taxon>
        <taxon>Pleuronectes</taxon>
    </lineage>
</organism>
<accession>A0A9N7VKC1</accession>
<sequence>MVFSIHYNVKEDSVFPVEDCVGGGSRRWIPQTGPSTPGFLTKSHLDLSSHSRQSTTEHLTTPPPRRVAMKASVSWSIGSVRNEHRVKRWTRNWREQPQSVGDVRRVTHRCRDDRPQHCLTGVKPHVTSALPPSPEEEHDGA</sequence>
<evidence type="ECO:0000256" key="1">
    <source>
        <dbReference type="SAM" id="MobiDB-lite"/>
    </source>
</evidence>
<comment type="caution">
    <text evidence="2">The sequence shown here is derived from an EMBL/GenBank/DDBJ whole genome shotgun (WGS) entry which is preliminary data.</text>
</comment>
<evidence type="ECO:0000313" key="3">
    <source>
        <dbReference type="Proteomes" id="UP001153269"/>
    </source>
</evidence>